<evidence type="ECO:0000259" key="1">
    <source>
        <dbReference type="Pfam" id="PF14529"/>
    </source>
</evidence>
<dbReference type="EMBL" id="JALNTZ010000004">
    <property type="protein sequence ID" value="KAJ3655525.1"/>
    <property type="molecule type" value="Genomic_DNA"/>
</dbReference>
<protein>
    <recommendedName>
        <fullName evidence="1">Endonuclease/exonuclease/phosphatase domain-containing protein</fullName>
    </recommendedName>
</protein>
<dbReference type="GO" id="GO:0003824">
    <property type="term" value="F:catalytic activity"/>
    <property type="evidence" value="ECO:0007669"/>
    <property type="project" value="InterPro"/>
</dbReference>
<comment type="caution">
    <text evidence="2">The sequence shown here is derived from an EMBL/GenBank/DDBJ whole genome shotgun (WGS) entry which is preliminary data.</text>
</comment>
<dbReference type="Pfam" id="PF14529">
    <property type="entry name" value="Exo_endo_phos_2"/>
    <property type="match status" value="1"/>
</dbReference>
<evidence type="ECO:0000313" key="3">
    <source>
        <dbReference type="Proteomes" id="UP001168821"/>
    </source>
</evidence>
<evidence type="ECO:0000313" key="2">
    <source>
        <dbReference type="EMBL" id="KAJ3655525.1"/>
    </source>
</evidence>
<dbReference type="Gene3D" id="3.60.10.10">
    <property type="entry name" value="Endonuclease/exonuclease/phosphatase"/>
    <property type="match status" value="1"/>
</dbReference>
<sequence>MFPRPRCTLGGWHVGPPIQRAAPIPLSQPPNRNHDPNPTDINISTINVNCLTFKVNAVKNLIQTDNIHILAIQETKTKREIKFPHFIKYQRHSIIPNARGTALLISRKFPSVQHDLPHNLANLEAIAANVLISNISITIICYYEYNPPSETISSLLLQYASQLPNAILIGDFNSRHTDFGDTVTNRNGRKLVNHLTNYPLFRIENRQPTLITHNGASIPDHIIITEHLIPKFNTPCSICTTVTSEHLPLTAQLLLPAPPQPDKLVLVHDNKHTDWAKYKEHITENLPPIYETHDTDAIDIQILQPTNTITIAKEHAIPVKRIPKNKRPLPPRILTFIKQKRKIYRDFVRIRDPLLKTTTA</sequence>
<dbReference type="InterPro" id="IPR036691">
    <property type="entry name" value="Endo/exonu/phosph_ase_sf"/>
</dbReference>
<gene>
    <name evidence="2" type="ORF">Zmor_014652</name>
</gene>
<feature type="domain" description="Endonuclease/exonuclease/phosphatase" evidence="1">
    <location>
        <begin position="145"/>
        <end position="248"/>
    </location>
</feature>
<accession>A0AA38IGH6</accession>
<reference evidence="2" key="1">
    <citation type="journal article" date="2023" name="G3 (Bethesda)">
        <title>Whole genome assemblies of Zophobas morio and Tenebrio molitor.</title>
        <authorList>
            <person name="Kaur S."/>
            <person name="Stinson S.A."/>
            <person name="diCenzo G.C."/>
        </authorList>
    </citation>
    <scope>NUCLEOTIDE SEQUENCE</scope>
    <source>
        <strain evidence="2">QUZm001</strain>
    </source>
</reference>
<dbReference type="Proteomes" id="UP001168821">
    <property type="component" value="Unassembled WGS sequence"/>
</dbReference>
<name>A0AA38IGH6_9CUCU</name>
<dbReference type="SUPFAM" id="SSF56219">
    <property type="entry name" value="DNase I-like"/>
    <property type="match status" value="1"/>
</dbReference>
<dbReference type="AlphaFoldDB" id="A0AA38IGH6"/>
<dbReference type="InterPro" id="IPR005135">
    <property type="entry name" value="Endo/exonuclease/phosphatase"/>
</dbReference>
<proteinExistence type="predicted"/>
<keyword evidence="3" id="KW-1185">Reference proteome</keyword>
<organism evidence="2 3">
    <name type="scientific">Zophobas morio</name>
    <dbReference type="NCBI Taxonomy" id="2755281"/>
    <lineage>
        <taxon>Eukaryota</taxon>
        <taxon>Metazoa</taxon>
        <taxon>Ecdysozoa</taxon>
        <taxon>Arthropoda</taxon>
        <taxon>Hexapoda</taxon>
        <taxon>Insecta</taxon>
        <taxon>Pterygota</taxon>
        <taxon>Neoptera</taxon>
        <taxon>Endopterygota</taxon>
        <taxon>Coleoptera</taxon>
        <taxon>Polyphaga</taxon>
        <taxon>Cucujiformia</taxon>
        <taxon>Tenebrionidae</taxon>
        <taxon>Zophobas</taxon>
    </lineage>
</organism>